<accession>A0A7S2RFB8</accession>
<sequence length="340" mass="37990">MDEYMDNVKKQMWRSFFLNPIPMIGNVTSVEAAQTQAGREKLEELFALYDRASQGSSQSELESIDINIPTAYAKWKLGLGPGSAERFAKEEAILNMADVSVTNRNEKSAKKLERKKDAIFAPVRCEFKGCDKRGDSVKKCSKCKMVFYCGKEHQTADWPSHKLDCKHLSKSGLRIKYFTPEKQLKKYPLGCFPLPDPPKDETLSCFICGAGPDEVPLTFTRCCNAAVCDNTSEYQVFSYSRDFCHRSHCFYTVCASHFEEGHSGDWRTCQDCKVARAEEGEGSRSFSSTNGFNITPCLESDIPQGSQITIPCHGCKGRITPGFDAKRTLGGNVFCAECDP</sequence>
<dbReference type="Gene3D" id="6.10.140.2220">
    <property type="match status" value="1"/>
</dbReference>
<reference evidence="6" key="1">
    <citation type="submission" date="2021-01" db="EMBL/GenBank/DDBJ databases">
        <authorList>
            <person name="Corre E."/>
            <person name="Pelletier E."/>
            <person name="Niang G."/>
            <person name="Scheremetjew M."/>
            <person name="Finn R."/>
            <person name="Kale V."/>
            <person name="Holt S."/>
            <person name="Cochrane G."/>
            <person name="Meng A."/>
            <person name="Brown T."/>
            <person name="Cohen L."/>
        </authorList>
    </citation>
    <scope>NUCLEOTIDE SEQUENCE</scope>
    <source>
        <strain evidence="6">NY070348D</strain>
    </source>
</reference>
<dbReference type="AlphaFoldDB" id="A0A7S2RFB8"/>
<dbReference type="InterPro" id="IPR002893">
    <property type="entry name" value="Znf_MYND"/>
</dbReference>
<organism evidence="6">
    <name type="scientific">Mucochytrium quahogii</name>
    <dbReference type="NCBI Taxonomy" id="96639"/>
    <lineage>
        <taxon>Eukaryota</taxon>
        <taxon>Sar</taxon>
        <taxon>Stramenopiles</taxon>
        <taxon>Bigyra</taxon>
        <taxon>Labyrinthulomycetes</taxon>
        <taxon>Thraustochytrida</taxon>
        <taxon>Thraustochytriidae</taxon>
        <taxon>Mucochytrium</taxon>
    </lineage>
</organism>
<dbReference type="PROSITE" id="PS50865">
    <property type="entry name" value="ZF_MYND_2"/>
    <property type="match status" value="1"/>
</dbReference>
<name>A0A7S2RFB8_9STRA</name>
<keyword evidence="2 4" id="KW-0863">Zinc-finger</keyword>
<evidence type="ECO:0000256" key="2">
    <source>
        <dbReference type="ARBA" id="ARBA00022771"/>
    </source>
</evidence>
<evidence type="ECO:0000256" key="1">
    <source>
        <dbReference type="ARBA" id="ARBA00022723"/>
    </source>
</evidence>
<feature type="domain" description="MYND-type" evidence="5">
    <location>
        <begin position="127"/>
        <end position="165"/>
    </location>
</feature>
<proteinExistence type="predicted"/>
<keyword evidence="3" id="KW-0862">Zinc</keyword>
<evidence type="ECO:0000256" key="3">
    <source>
        <dbReference type="ARBA" id="ARBA00022833"/>
    </source>
</evidence>
<dbReference type="GO" id="GO:0008270">
    <property type="term" value="F:zinc ion binding"/>
    <property type="evidence" value="ECO:0007669"/>
    <property type="project" value="UniProtKB-KW"/>
</dbReference>
<dbReference type="SUPFAM" id="SSF144232">
    <property type="entry name" value="HIT/MYND zinc finger-like"/>
    <property type="match status" value="1"/>
</dbReference>
<evidence type="ECO:0000313" key="6">
    <source>
        <dbReference type="EMBL" id="CAD9669188.1"/>
    </source>
</evidence>
<evidence type="ECO:0000256" key="4">
    <source>
        <dbReference type="PROSITE-ProRule" id="PRU00134"/>
    </source>
</evidence>
<gene>
    <name evidence="6" type="ORF">QSP1433_LOCUS2727</name>
</gene>
<dbReference type="Pfam" id="PF01753">
    <property type="entry name" value="zf-MYND"/>
    <property type="match status" value="1"/>
</dbReference>
<protein>
    <recommendedName>
        <fullName evidence="5">MYND-type domain-containing protein</fullName>
    </recommendedName>
</protein>
<keyword evidence="1" id="KW-0479">Metal-binding</keyword>
<dbReference type="EMBL" id="HBHK01004559">
    <property type="protein sequence ID" value="CAD9669188.1"/>
    <property type="molecule type" value="Transcribed_RNA"/>
</dbReference>
<evidence type="ECO:0000259" key="5">
    <source>
        <dbReference type="PROSITE" id="PS50865"/>
    </source>
</evidence>